<evidence type="ECO:0000256" key="1">
    <source>
        <dbReference type="SAM" id="MobiDB-lite"/>
    </source>
</evidence>
<accession>A0ABP9P0C0</accession>
<dbReference type="Gene3D" id="3.60.120.10">
    <property type="entry name" value="Anthranilate synthase"/>
    <property type="match status" value="1"/>
</dbReference>
<dbReference type="SUPFAM" id="SSF56752">
    <property type="entry name" value="D-aminoacid aminotransferase-like PLP-dependent enzymes"/>
    <property type="match status" value="1"/>
</dbReference>
<dbReference type="PRINTS" id="PR00095">
    <property type="entry name" value="ANTSNTHASEI"/>
</dbReference>
<dbReference type="InterPro" id="IPR015890">
    <property type="entry name" value="Chorismate_C"/>
</dbReference>
<dbReference type="Pfam" id="PF01063">
    <property type="entry name" value="Aminotran_4"/>
    <property type="match status" value="1"/>
</dbReference>
<evidence type="ECO:0000259" key="2">
    <source>
        <dbReference type="Pfam" id="PF00425"/>
    </source>
</evidence>
<dbReference type="Gene3D" id="3.30.470.10">
    <property type="match status" value="1"/>
</dbReference>
<dbReference type="InterPro" id="IPR036038">
    <property type="entry name" value="Aminotransferase-like"/>
</dbReference>
<name>A0ABP9P0C0_9PSEU</name>
<dbReference type="InterPro" id="IPR005801">
    <property type="entry name" value="ADC_synthase"/>
</dbReference>
<dbReference type="EMBL" id="BAABJO010000039">
    <property type="protein sequence ID" value="GAA5138233.1"/>
    <property type="molecule type" value="Genomic_DNA"/>
</dbReference>
<feature type="region of interest" description="Disordered" evidence="1">
    <location>
        <begin position="586"/>
        <end position="611"/>
    </location>
</feature>
<evidence type="ECO:0000313" key="3">
    <source>
        <dbReference type="EMBL" id="GAA5138233.1"/>
    </source>
</evidence>
<dbReference type="InterPro" id="IPR001544">
    <property type="entry name" value="Aminotrans_IV"/>
</dbReference>
<organism evidence="3 4">
    <name type="scientific">Pseudonocardia adelaidensis</name>
    <dbReference type="NCBI Taxonomy" id="648754"/>
    <lineage>
        <taxon>Bacteria</taxon>
        <taxon>Bacillati</taxon>
        <taxon>Actinomycetota</taxon>
        <taxon>Actinomycetes</taxon>
        <taxon>Pseudonocardiales</taxon>
        <taxon>Pseudonocardiaceae</taxon>
        <taxon>Pseudonocardia</taxon>
    </lineage>
</organism>
<dbReference type="NCBIfam" id="TIGR00553">
    <property type="entry name" value="pabB"/>
    <property type="match status" value="1"/>
</dbReference>
<dbReference type="PANTHER" id="PTHR11236:SF50">
    <property type="entry name" value="AMINODEOXYCHORISMATE SYNTHASE COMPONENT 1"/>
    <property type="match status" value="1"/>
</dbReference>
<reference evidence="4" key="1">
    <citation type="journal article" date="2019" name="Int. J. Syst. Evol. Microbiol.">
        <title>The Global Catalogue of Microorganisms (GCM) 10K type strain sequencing project: providing services to taxonomists for standard genome sequencing and annotation.</title>
        <authorList>
            <consortium name="The Broad Institute Genomics Platform"/>
            <consortium name="The Broad Institute Genome Sequencing Center for Infectious Disease"/>
            <person name="Wu L."/>
            <person name="Ma J."/>
        </authorList>
    </citation>
    <scope>NUCLEOTIDE SEQUENCE [LARGE SCALE GENOMIC DNA]</scope>
    <source>
        <strain evidence="4">JCM 18302</strain>
    </source>
</reference>
<gene>
    <name evidence="3" type="primary">pabB</name>
    <name evidence="3" type="ORF">GCM10023320_72300</name>
</gene>
<dbReference type="SUPFAM" id="SSF56322">
    <property type="entry name" value="ADC synthase"/>
    <property type="match status" value="1"/>
</dbReference>
<keyword evidence="4" id="KW-1185">Reference proteome</keyword>
<dbReference type="RefSeq" id="WP_345611520.1">
    <property type="nucleotide sequence ID" value="NZ_BAABJO010000039.1"/>
</dbReference>
<dbReference type="InterPro" id="IPR043131">
    <property type="entry name" value="BCAT-like_N"/>
</dbReference>
<dbReference type="InterPro" id="IPR043132">
    <property type="entry name" value="BCAT-like_C"/>
</dbReference>
<protein>
    <submittedName>
        <fullName evidence="3">Aminodeoxychorismate synthase component I</fullName>
    </submittedName>
</protein>
<comment type="caution">
    <text evidence="3">The sequence shown here is derived from an EMBL/GenBank/DDBJ whole genome shotgun (WGS) entry which is preliminary data.</text>
</comment>
<dbReference type="Pfam" id="PF00425">
    <property type="entry name" value="Chorismate_bind"/>
    <property type="match status" value="1"/>
</dbReference>
<sequence>MHASRPTARFDDLTVGSALRFAGTGQVLAAWEPGEVAGVLDEVERRTAAGTWAFGFVAFEAAPGLDPALSTQDPVDGLPLAWFALAAEPQRAPALRPGAGGWPAGSWSPAWDERRHRAAVREVRARIAAGETYQCNLTTRLTRGLDGDPEELYRDLALAQRGAYNAYLDAGRFVVAGASPELFFELRGDRILMRPMKGTAPRGRTVAEDERTVAGLRSSPKERAENVMIVDLVRNDLARVAATGTVTVPRLLHAERFATVHQLTSDVTARLRSDVGLTGIFRALFPCGSVTGAPKPRTMELIRDLEDGPRGVYCGAVGVVAPPGAPYRARFSVAIRTVLIDRQRRTATYGTGGGITWGSRPAAEYAELLTKARVLDAHPREFHLIETMRQETGHLRSLDAHLARVAASASYFGFRFDASAARAALDARLAGVGDARVRLRCYRDGAVGVDVEELPPAPAGPVRLVIDPEPIDSTTCWPHHKTSLREPYSSRLARHPAADDVVLVSERGEVTESCTANLAVRLDGQWWTPPLGSGCLPGVERALLVADGALRERVLRPADLHRADELALVNSLRGWRPATLIHSTSRRMSGWSASPPLSASPSSSSASGPTR</sequence>
<proteinExistence type="predicted"/>
<feature type="domain" description="Chorismate-utilising enzyme C-terminal" evidence="2">
    <location>
        <begin position="113"/>
        <end position="371"/>
    </location>
</feature>
<evidence type="ECO:0000313" key="4">
    <source>
        <dbReference type="Proteomes" id="UP001500804"/>
    </source>
</evidence>
<dbReference type="InterPro" id="IPR019999">
    <property type="entry name" value="Anth_synth_I-like"/>
</dbReference>
<dbReference type="Proteomes" id="UP001500804">
    <property type="component" value="Unassembled WGS sequence"/>
</dbReference>
<dbReference type="Gene3D" id="3.20.10.10">
    <property type="entry name" value="D-amino Acid Aminotransferase, subunit A, domain 2"/>
    <property type="match status" value="1"/>
</dbReference>
<feature type="compositionally biased region" description="Low complexity" evidence="1">
    <location>
        <begin position="592"/>
        <end position="611"/>
    </location>
</feature>
<dbReference type="InterPro" id="IPR005802">
    <property type="entry name" value="ADC_synth_comp_1"/>
</dbReference>
<dbReference type="PANTHER" id="PTHR11236">
    <property type="entry name" value="AMINOBENZOATE/ANTHRANILATE SYNTHASE"/>
    <property type="match status" value="1"/>
</dbReference>